<proteinExistence type="predicted"/>
<dbReference type="WBParaSite" id="ALUE_0000289101-mRNA-1">
    <property type="protein sequence ID" value="ALUE_0000289101-mRNA-1"/>
    <property type="gene ID" value="ALUE_0000289101"/>
</dbReference>
<accession>A0A0M3HMT9</accession>
<dbReference type="Proteomes" id="UP000036681">
    <property type="component" value="Unplaced"/>
</dbReference>
<keyword evidence="1" id="KW-1185">Reference proteome</keyword>
<organism evidence="1 2">
    <name type="scientific">Ascaris lumbricoides</name>
    <name type="common">Giant roundworm</name>
    <dbReference type="NCBI Taxonomy" id="6252"/>
    <lineage>
        <taxon>Eukaryota</taxon>
        <taxon>Metazoa</taxon>
        <taxon>Ecdysozoa</taxon>
        <taxon>Nematoda</taxon>
        <taxon>Chromadorea</taxon>
        <taxon>Rhabditida</taxon>
        <taxon>Spirurina</taxon>
        <taxon>Ascaridomorpha</taxon>
        <taxon>Ascaridoidea</taxon>
        <taxon>Ascarididae</taxon>
        <taxon>Ascaris</taxon>
    </lineage>
</organism>
<name>A0A0M3HMT9_ASCLU</name>
<evidence type="ECO:0000313" key="2">
    <source>
        <dbReference type="WBParaSite" id="ALUE_0000289101-mRNA-1"/>
    </source>
</evidence>
<reference evidence="2" key="1">
    <citation type="submission" date="2017-02" db="UniProtKB">
        <authorList>
            <consortium name="WormBaseParasite"/>
        </authorList>
    </citation>
    <scope>IDENTIFICATION</scope>
</reference>
<protein>
    <submittedName>
        <fullName evidence="2">Uncharacterized protein</fullName>
    </submittedName>
</protein>
<dbReference type="AlphaFoldDB" id="A0A0M3HMT9"/>
<sequence>MGGIAWQRGLRATAQKRLDSNYVIGKGVTSVTAAAKERQPNSRNFIPVFAERPVSRIVRDLATSVTRSRDFVMSKI</sequence>
<evidence type="ECO:0000313" key="1">
    <source>
        <dbReference type="Proteomes" id="UP000036681"/>
    </source>
</evidence>